<comment type="caution">
    <text evidence="2">The sequence shown here is derived from an EMBL/GenBank/DDBJ whole genome shotgun (WGS) entry which is preliminary data.</text>
</comment>
<name>A0A4U5M2M1_STECR</name>
<feature type="transmembrane region" description="Helical" evidence="1">
    <location>
        <begin position="236"/>
        <end position="260"/>
    </location>
</feature>
<dbReference type="AlphaFoldDB" id="A0A4U5M2M1"/>
<dbReference type="Proteomes" id="UP000298663">
    <property type="component" value="Unassembled WGS sequence"/>
</dbReference>
<keyword evidence="1" id="KW-0472">Membrane</keyword>
<reference evidence="2 3" key="1">
    <citation type="journal article" date="2015" name="Genome Biol.">
        <title>Comparative genomics of Steinernema reveals deeply conserved gene regulatory networks.</title>
        <authorList>
            <person name="Dillman A.R."/>
            <person name="Macchietto M."/>
            <person name="Porter C.F."/>
            <person name="Rogers A."/>
            <person name="Williams B."/>
            <person name="Antoshechkin I."/>
            <person name="Lee M.M."/>
            <person name="Goodwin Z."/>
            <person name="Lu X."/>
            <person name="Lewis E.E."/>
            <person name="Goodrich-Blair H."/>
            <person name="Stock S.P."/>
            <person name="Adams B.J."/>
            <person name="Sternberg P.W."/>
            <person name="Mortazavi A."/>
        </authorList>
    </citation>
    <scope>NUCLEOTIDE SEQUENCE [LARGE SCALE GENOMIC DNA]</scope>
    <source>
        <strain evidence="2 3">ALL</strain>
    </source>
</reference>
<accession>A0A4U5M2M1</accession>
<organism evidence="2 3">
    <name type="scientific">Steinernema carpocapsae</name>
    <name type="common">Entomopathogenic nematode</name>
    <dbReference type="NCBI Taxonomy" id="34508"/>
    <lineage>
        <taxon>Eukaryota</taxon>
        <taxon>Metazoa</taxon>
        <taxon>Ecdysozoa</taxon>
        <taxon>Nematoda</taxon>
        <taxon>Chromadorea</taxon>
        <taxon>Rhabditida</taxon>
        <taxon>Tylenchina</taxon>
        <taxon>Panagrolaimomorpha</taxon>
        <taxon>Strongyloidoidea</taxon>
        <taxon>Steinernematidae</taxon>
        <taxon>Steinernema</taxon>
    </lineage>
</organism>
<evidence type="ECO:0000313" key="2">
    <source>
        <dbReference type="EMBL" id="TKR62593.1"/>
    </source>
</evidence>
<dbReference type="EMBL" id="AZBU02000010">
    <property type="protein sequence ID" value="TKR62593.1"/>
    <property type="molecule type" value="Genomic_DNA"/>
</dbReference>
<feature type="transmembrane region" description="Helical" evidence="1">
    <location>
        <begin position="110"/>
        <end position="132"/>
    </location>
</feature>
<evidence type="ECO:0000256" key="1">
    <source>
        <dbReference type="SAM" id="Phobius"/>
    </source>
</evidence>
<dbReference type="SUPFAM" id="SSF81321">
    <property type="entry name" value="Family A G protein-coupled receptor-like"/>
    <property type="match status" value="1"/>
</dbReference>
<feature type="transmembrane region" description="Helical" evidence="1">
    <location>
        <begin position="166"/>
        <end position="189"/>
    </location>
</feature>
<feature type="transmembrane region" description="Helical" evidence="1">
    <location>
        <begin position="210"/>
        <end position="230"/>
    </location>
</feature>
<keyword evidence="1" id="KW-0812">Transmembrane</keyword>
<gene>
    <name evidence="2" type="ORF">L596_026527</name>
</gene>
<sequence>MSFLRFIVCGVYVGLSVFFTPLYAGIIYVFFKKPQYRRLRCYRLIIQLGIAHCIMSFGFITAGISSALQYDPGNIAGIGAKIMTACIRVETGLNLALALDRIKIVCGLPVPSFVHVTLVVFSWCFGVAHFVLLMTPLSDFPFNATGFAPKYDYSKPLSLIQQRVGYFYSLICAFLTFCVYVIVVSYLLHKQLKHRMQSSDFKQKSIFGQAFIRFAADATVTVFYHLGPLFLTPALWLSIVIVTGYLVTYLIIPPVSLIVLNRTFRKEVFNTEHTSGVVNINVSQCPSSFRGSTTGHTFMKNQLTLSSITKSITKIGIGKK</sequence>
<keyword evidence="3" id="KW-1185">Reference proteome</keyword>
<keyword evidence="1" id="KW-1133">Transmembrane helix</keyword>
<feature type="transmembrane region" description="Helical" evidence="1">
    <location>
        <begin position="43"/>
        <end position="64"/>
    </location>
</feature>
<feature type="transmembrane region" description="Helical" evidence="1">
    <location>
        <begin position="76"/>
        <end position="98"/>
    </location>
</feature>
<proteinExistence type="predicted"/>
<protein>
    <recommendedName>
        <fullName evidence="4">7TM GPCR serpentine receptor class x (Srx) domain-containing protein</fullName>
    </recommendedName>
</protein>
<feature type="transmembrane region" description="Helical" evidence="1">
    <location>
        <begin position="6"/>
        <end position="31"/>
    </location>
</feature>
<reference evidence="2 3" key="2">
    <citation type="journal article" date="2019" name="G3 (Bethesda)">
        <title>Hybrid Assembly of the Genome of the Entomopathogenic Nematode Steinernema carpocapsae Identifies the X-Chromosome.</title>
        <authorList>
            <person name="Serra L."/>
            <person name="Macchietto M."/>
            <person name="Macias-Munoz A."/>
            <person name="McGill C.J."/>
            <person name="Rodriguez I.M."/>
            <person name="Rodriguez B."/>
            <person name="Murad R."/>
            <person name="Mortazavi A."/>
        </authorList>
    </citation>
    <scope>NUCLEOTIDE SEQUENCE [LARGE SCALE GENOMIC DNA]</scope>
    <source>
        <strain evidence="2 3">ALL</strain>
    </source>
</reference>
<evidence type="ECO:0000313" key="3">
    <source>
        <dbReference type="Proteomes" id="UP000298663"/>
    </source>
</evidence>
<evidence type="ECO:0008006" key="4">
    <source>
        <dbReference type="Google" id="ProtNLM"/>
    </source>
</evidence>